<organism evidence="12 13">
    <name type="scientific">Tetradesmus obliquus</name>
    <name type="common">Green alga</name>
    <name type="synonym">Acutodesmus obliquus</name>
    <dbReference type="NCBI Taxonomy" id="3088"/>
    <lineage>
        <taxon>Eukaryota</taxon>
        <taxon>Viridiplantae</taxon>
        <taxon>Chlorophyta</taxon>
        <taxon>core chlorophytes</taxon>
        <taxon>Chlorophyceae</taxon>
        <taxon>CS clade</taxon>
        <taxon>Sphaeropleales</taxon>
        <taxon>Scenedesmaceae</taxon>
        <taxon>Tetradesmus</taxon>
    </lineage>
</organism>
<sequence length="530" mass="57381">MANAIVLSGFLPPQHFTGNPLDRHSDLLKRFQATYNPDSEVSLIVVTGRDVVVRPVGPDSTPGVHQDLQALLLRTDDPELDLQGEQLLLKWTPSDGAESLPLPLYLLGLDVQERWTFAVDISPARDLFMDFLRTGCDLEVSLKDLRLLLPTLSLDAAAIAGQAVALSQWHQTHPFCSRCGQETVPTEGGSRRRCIGRQPHKLYPRTDPVVIMLVESPDGHRALLGRSAKSTPGMYTCLSGFIDPCEGIEEAVRREVMEEARVQVSDVQIVGTQPWPIGRYGSCELMIGCVARATSYEVLLNPAEMEDVQWYDRAELRAAVSFYNRPGPLPEIQKRSWSSLGFFIPPPFAVAHHLISAWASREDPWFTPADEDNASQGGTSQAAAAAGGSSRPSQNGNAAADDQQRHRDLDTAGEMQQRLPRLQEDVIRECSKAAAARAADASLRNAARGLAGSASWAEAVAAAATEATAAALRMMTLVEPVVTAISELHAAALQPPGPQAQMAADGRGRSESSRQALQGLQQLVAAIIRS</sequence>
<dbReference type="PROSITE" id="PS00893">
    <property type="entry name" value="NUDIX_BOX"/>
    <property type="match status" value="1"/>
</dbReference>
<evidence type="ECO:0000259" key="11">
    <source>
        <dbReference type="PROSITE" id="PS51462"/>
    </source>
</evidence>
<feature type="compositionally biased region" description="Low complexity" evidence="10">
    <location>
        <begin position="374"/>
        <end position="390"/>
    </location>
</feature>
<evidence type="ECO:0000256" key="1">
    <source>
        <dbReference type="ARBA" id="ARBA00001946"/>
    </source>
</evidence>
<feature type="region of interest" description="Disordered" evidence="10">
    <location>
        <begin position="496"/>
        <end position="515"/>
    </location>
</feature>
<dbReference type="InterPro" id="IPR000086">
    <property type="entry name" value="NUDIX_hydrolase_dom"/>
</dbReference>
<dbReference type="Pfam" id="PF09297">
    <property type="entry name" value="Zn_ribbon_NUD"/>
    <property type="match status" value="1"/>
</dbReference>
<dbReference type="Pfam" id="PF00293">
    <property type="entry name" value="NUDIX"/>
    <property type="match status" value="1"/>
</dbReference>
<dbReference type="InterPro" id="IPR050241">
    <property type="entry name" value="NAD-cap_RNA_hydrolase_NudC"/>
</dbReference>
<comment type="cofactor">
    <cofactor evidence="1">
        <name>Mg(2+)</name>
        <dbReference type="ChEBI" id="CHEBI:18420"/>
    </cofactor>
</comment>
<accession>A0ABY8TM01</accession>
<feature type="region of interest" description="Disordered" evidence="10">
    <location>
        <begin position="366"/>
        <end position="406"/>
    </location>
</feature>
<evidence type="ECO:0000313" key="13">
    <source>
        <dbReference type="Proteomes" id="UP001244341"/>
    </source>
</evidence>
<evidence type="ECO:0000256" key="2">
    <source>
        <dbReference type="ARBA" id="ARBA00001947"/>
    </source>
</evidence>
<comment type="similarity">
    <text evidence="3">Belongs to the Nudix hydrolase family. NudC subfamily.</text>
</comment>
<keyword evidence="8" id="KW-0520">NAD</keyword>
<dbReference type="InterPro" id="IPR020084">
    <property type="entry name" value="NUDIX_hydrolase_CS"/>
</dbReference>
<dbReference type="InterPro" id="IPR049734">
    <property type="entry name" value="NudC-like_C"/>
</dbReference>
<dbReference type="CDD" id="cd03429">
    <property type="entry name" value="NUDIX_NADH_pyrophosphatase_Nudt13"/>
    <property type="match status" value="1"/>
</dbReference>
<dbReference type="Proteomes" id="UP001244341">
    <property type="component" value="Chromosome 2b"/>
</dbReference>
<evidence type="ECO:0000256" key="9">
    <source>
        <dbReference type="ARBA" id="ARBA00023679"/>
    </source>
</evidence>
<dbReference type="Gene3D" id="3.90.79.20">
    <property type="match status" value="1"/>
</dbReference>
<keyword evidence="7" id="KW-0460">Magnesium</keyword>
<reference evidence="12 13" key="1">
    <citation type="submission" date="2023-05" db="EMBL/GenBank/DDBJ databases">
        <title>A 100% complete, gapless, phased diploid assembly of the Scenedesmus obliquus UTEX 3031 genome.</title>
        <authorList>
            <person name="Biondi T.C."/>
            <person name="Hanschen E.R."/>
            <person name="Kwon T."/>
            <person name="Eng W."/>
            <person name="Kruse C.P.S."/>
            <person name="Koehler S.I."/>
            <person name="Kunde Y."/>
            <person name="Gleasner C.D."/>
            <person name="You Mak K.T."/>
            <person name="Polle J."/>
            <person name="Hovde B.T."/>
            <person name="Starkenburg S.R."/>
        </authorList>
    </citation>
    <scope>NUCLEOTIDE SEQUENCE [LARGE SCALE GENOMIC DNA]</scope>
    <source>
        <strain evidence="12 13">DOE0152z</strain>
    </source>
</reference>
<keyword evidence="5" id="KW-0479">Metal-binding</keyword>
<keyword evidence="6" id="KW-0378">Hydrolase</keyword>
<evidence type="ECO:0000256" key="3">
    <source>
        <dbReference type="ARBA" id="ARBA00009595"/>
    </source>
</evidence>
<dbReference type="InterPro" id="IPR015376">
    <property type="entry name" value="Znr_NADH_PPase"/>
</dbReference>
<comment type="catalytic activity">
    <reaction evidence="9">
        <text>a 5'-end NAD(+)-phospho-ribonucleoside in mRNA + H2O = a 5'-end phospho-adenosine-phospho-ribonucleoside in mRNA + beta-nicotinamide D-ribonucleotide + 2 H(+)</text>
        <dbReference type="Rhea" id="RHEA:60876"/>
        <dbReference type="Rhea" id="RHEA-COMP:15698"/>
        <dbReference type="Rhea" id="RHEA-COMP:15719"/>
        <dbReference type="ChEBI" id="CHEBI:14649"/>
        <dbReference type="ChEBI" id="CHEBI:15377"/>
        <dbReference type="ChEBI" id="CHEBI:15378"/>
        <dbReference type="ChEBI" id="CHEBI:144029"/>
        <dbReference type="ChEBI" id="CHEBI:144051"/>
    </reaction>
    <physiologicalReaction direction="left-to-right" evidence="9">
        <dbReference type="Rhea" id="RHEA:60877"/>
    </physiologicalReaction>
</comment>
<protein>
    <recommendedName>
        <fullName evidence="4">NAD(+) diphosphatase</fullName>
        <ecNumber evidence="4">3.6.1.22</ecNumber>
    </recommendedName>
</protein>
<evidence type="ECO:0000256" key="10">
    <source>
        <dbReference type="SAM" id="MobiDB-lite"/>
    </source>
</evidence>
<keyword evidence="13" id="KW-1185">Reference proteome</keyword>
<dbReference type="PANTHER" id="PTHR42904:SF6">
    <property type="entry name" value="NAD-CAPPED RNA HYDROLASE NUDT12"/>
    <property type="match status" value="1"/>
</dbReference>
<evidence type="ECO:0000256" key="7">
    <source>
        <dbReference type="ARBA" id="ARBA00022842"/>
    </source>
</evidence>
<dbReference type="PANTHER" id="PTHR42904">
    <property type="entry name" value="NUDIX HYDROLASE, NUDC SUBFAMILY"/>
    <property type="match status" value="1"/>
</dbReference>
<dbReference type="PROSITE" id="PS51462">
    <property type="entry name" value="NUDIX"/>
    <property type="match status" value="1"/>
</dbReference>
<gene>
    <name evidence="12" type="ORF">OEZ85_010345</name>
</gene>
<evidence type="ECO:0000256" key="4">
    <source>
        <dbReference type="ARBA" id="ARBA00012381"/>
    </source>
</evidence>
<dbReference type="EMBL" id="CP126209">
    <property type="protein sequence ID" value="WIA10138.1"/>
    <property type="molecule type" value="Genomic_DNA"/>
</dbReference>
<evidence type="ECO:0000313" key="12">
    <source>
        <dbReference type="EMBL" id="WIA10138.1"/>
    </source>
</evidence>
<dbReference type="Gene3D" id="3.90.79.10">
    <property type="entry name" value="Nucleoside Triphosphate Pyrophosphohydrolase"/>
    <property type="match status" value="1"/>
</dbReference>
<comment type="cofactor">
    <cofactor evidence="2">
        <name>Zn(2+)</name>
        <dbReference type="ChEBI" id="CHEBI:29105"/>
    </cofactor>
</comment>
<dbReference type="InterPro" id="IPR015797">
    <property type="entry name" value="NUDIX_hydrolase-like_dom_sf"/>
</dbReference>
<evidence type="ECO:0000256" key="8">
    <source>
        <dbReference type="ARBA" id="ARBA00023027"/>
    </source>
</evidence>
<evidence type="ECO:0000256" key="5">
    <source>
        <dbReference type="ARBA" id="ARBA00022723"/>
    </source>
</evidence>
<evidence type="ECO:0000256" key="6">
    <source>
        <dbReference type="ARBA" id="ARBA00022801"/>
    </source>
</evidence>
<proteinExistence type="inferred from homology"/>
<name>A0ABY8TM01_TETOB</name>
<dbReference type="SUPFAM" id="SSF55811">
    <property type="entry name" value="Nudix"/>
    <property type="match status" value="1"/>
</dbReference>
<feature type="domain" description="Nudix hydrolase" evidence="11">
    <location>
        <begin position="204"/>
        <end position="333"/>
    </location>
</feature>
<dbReference type="EC" id="3.6.1.22" evidence="4"/>